<protein>
    <submittedName>
        <fullName evidence="1">Uncharacterized protein</fullName>
    </submittedName>
</protein>
<gene>
    <name evidence="1" type="ORF">COY85_01285</name>
</gene>
<dbReference type="AlphaFoldDB" id="A0A2M7QTC5"/>
<evidence type="ECO:0000313" key="2">
    <source>
        <dbReference type="Proteomes" id="UP000229481"/>
    </source>
</evidence>
<organism evidence="1 2">
    <name type="scientific">Candidatus Portnoybacteria bacterium CG_4_10_14_0_8_um_filter_40_50</name>
    <dbReference type="NCBI Taxonomy" id="1974800"/>
    <lineage>
        <taxon>Bacteria</taxon>
        <taxon>Candidatus Portnoyibacteriota</taxon>
    </lineage>
</organism>
<accession>A0A2M7QTC5</accession>
<dbReference type="Proteomes" id="UP000229481">
    <property type="component" value="Unassembled WGS sequence"/>
</dbReference>
<comment type="caution">
    <text evidence="1">The sequence shown here is derived from an EMBL/GenBank/DDBJ whole genome shotgun (WGS) entry which is preliminary data.</text>
</comment>
<dbReference type="EMBL" id="PFLK01000028">
    <property type="protein sequence ID" value="PIY75090.1"/>
    <property type="molecule type" value="Genomic_DNA"/>
</dbReference>
<name>A0A2M7QTC5_9BACT</name>
<proteinExistence type="predicted"/>
<reference evidence="2" key="1">
    <citation type="submission" date="2017-09" db="EMBL/GenBank/DDBJ databases">
        <title>Depth-based differentiation of microbial function through sediment-hosted aquifers and enrichment of novel symbionts in the deep terrestrial subsurface.</title>
        <authorList>
            <person name="Probst A.J."/>
            <person name="Ladd B."/>
            <person name="Jarett J.K."/>
            <person name="Geller-Mcgrath D.E."/>
            <person name="Sieber C.M.K."/>
            <person name="Emerson J.B."/>
            <person name="Anantharaman K."/>
            <person name="Thomas B.C."/>
            <person name="Malmstrom R."/>
            <person name="Stieglmeier M."/>
            <person name="Klingl A."/>
            <person name="Woyke T."/>
            <person name="Ryan C.M."/>
            <person name="Banfield J.F."/>
        </authorList>
    </citation>
    <scope>NUCLEOTIDE SEQUENCE [LARGE SCALE GENOMIC DNA]</scope>
</reference>
<sequence>MKIIIGIIIVIVLFWFWLHWGRRGTRTAMLASYYALERAWRRQNPDIDEKTILTKTLQSRATYKNRPLRELEEIVSQHPTIEDLIDFVIQDEGQR</sequence>
<evidence type="ECO:0000313" key="1">
    <source>
        <dbReference type="EMBL" id="PIY75090.1"/>
    </source>
</evidence>